<protein>
    <submittedName>
        <fullName evidence="2">Helix-turn-helix domain-containing protein</fullName>
    </submittedName>
</protein>
<dbReference type="Pfam" id="PF13560">
    <property type="entry name" value="HTH_31"/>
    <property type="match status" value="1"/>
</dbReference>
<dbReference type="InterPro" id="IPR010982">
    <property type="entry name" value="Lambda_DNA-bd_dom_sf"/>
</dbReference>
<accession>A0A238UZC0</accession>
<keyword evidence="3" id="KW-1185">Reference proteome</keyword>
<dbReference type="InterPro" id="IPR043917">
    <property type="entry name" value="DUF5753"/>
</dbReference>
<organism evidence="2 3">
    <name type="scientific">Haloechinothrix alba</name>
    <dbReference type="NCBI Taxonomy" id="664784"/>
    <lineage>
        <taxon>Bacteria</taxon>
        <taxon>Bacillati</taxon>
        <taxon>Actinomycetota</taxon>
        <taxon>Actinomycetes</taxon>
        <taxon>Pseudonocardiales</taxon>
        <taxon>Pseudonocardiaceae</taxon>
        <taxon>Haloechinothrix</taxon>
    </lineage>
</organism>
<sequence>MDIPSDPELLKTQLGIELRRLREEAGYPAAEACKAIGAQTPKLSKLENGNQTADPDDIRKLAEFYEATGEQRDYLVRLAEAQPKRRRRKRTGQRDAVPDWFRRFLALEWDATEIRTYEIDLVPGLLQTEDYARSTITAWEPEADPRLIEQQVETRMNRKSALKRNGRPSLRLEVVLSEAALRRVQGSWEIMREQLRYLLAASKRPNITIRVLPLDAPDRITMPSPFQLFRLEEQGLSTVYLEDLFGATYLKEPEEFTQYSVVFGRLRADSLDPDASRELLDRMVTSYS</sequence>
<evidence type="ECO:0000313" key="2">
    <source>
        <dbReference type="EMBL" id="SNR27570.1"/>
    </source>
</evidence>
<dbReference type="RefSeq" id="WP_089299442.1">
    <property type="nucleotide sequence ID" value="NZ_FZNW01000001.1"/>
</dbReference>
<proteinExistence type="predicted"/>
<reference evidence="2 3" key="1">
    <citation type="submission" date="2017-06" db="EMBL/GenBank/DDBJ databases">
        <authorList>
            <person name="Kim H.J."/>
            <person name="Triplett B.A."/>
        </authorList>
    </citation>
    <scope>NUCLEOTIDE SEQUENCE [LARGE SCALE GENOMIC DNA]</scope>
    <source>
        <strain evidence="2 3">DSM 45207</strain>
    </source>
</reference>
<dbReference type="OrthoDB" id="3681981at2"/>
<gene>
    <name evidence="2" type="ORF">SAMN06265360_10188</name>
</gene>
<feature type="domain" description="HTH cro/C1-type" evidence="1">
    <location>
        <begin position="18"/>
        <end position="72"/>
    </location>
</feature>
<dbReference type="SUPFAM" id="SSF47413">
    <property type="entry name" value="lambda repressor-like DNA-binding domains"/>
    <property type="match status" value="1"/>
</dbReference>
<dbReference type="EMBL" id="FZNW01000001">
    <property type="protein sequence ID" value="SNR27570.1"/>
    <property type="molecule type" value="Genomic_DNA"/>
</dbReference>
<dbReference type="SMART" id="SM00530">
    <property type="entry name" value="HTH_XRE"/>
    <property type="match status" value="1"/>
</dbReference>
<dbReference type="Pfam" id="PF19054">
    <property type="entry name" value="DUF5753"/>
    <property type="match status" value="1"/>
</dbReference>
<dbReference type="Proteomes" id="UP000198348">
    <property type="component" value="Unassembled WGS sequence"/>
</dbReference>
<dbReference type="AlphaFoldDB" id="A0A238UZC0"/>
<dbReference type="Gene3D" id="1.10.260.40">
    <property type="entry name" value="lambda repressor-like DNA-binding domains"/>
    <property type="match status" value="1"/>
</dbReference>
<dbReference type="CDD" id="cd00093">
    <property type="entry name" value="HTH_XRE"/>
    <property type="match status" value="1"/>
</dbReference>
<evidence type="ECO:0000313" key="3">
    <source>
        <dbReference type="Proteomes" id="UP000198348"/>
    </source>
</evidence>
<evidence type="ECO:0000259" key="1">
    <source>
        <dbReference type="PROSITE" id="PS50943"/>
    </source>
</evidence>
<dbReference type="PROSITE" id="PS50943">
    <property type="entry name" value="HTH_CROC1"/>
    <property type="match status" value="1"/>
</dbReference>
<dbReference type="InterPro" id="IPR001387">
    <property type="entry name" value="Cro/C1-type_HTH"/>
</dbReference>
<name>A0A238UZC0_9PSEU</name>
<dbReference type="GO" id="GO:0003677">
    <property type="term" value="F:DNA binding"/>
    <property type="evidence" value="ECO:0007669"/>
    <property type="project" value="InterPro"/>
</dbReference>